<evidence type="ECO:0000313" key="3">
    <source>
        <dbReference type="EMBL" id="OQX32454.1"/>
    </source>
</evidence>
<dbReference type="EMBL" id="MUIE01000423">
    <property type="protein sequence ID" value="OQX32454.1"/>
    <property type="molecule type" value="Genomic_DNA"/>
</dbReference>
<feature type="transmembrane region" description="Helical" evidence="1">
    <location>
        <begin position="88"/>
        <end position="111"/>
    </location>
</feature>
<gene>
    <name evidence="3" type="ORF">B0D84_06195</name>
</gene>
<dbReference type="PANTHER" id="PTHR42208:SF1">
    <property type="entry name" value="HEAVY METAL TRANSPORTER"/>
    <property type="match status" value="1"/>
</dbReference>
<keyword evidence="1" id="KW-1133">Transmembrane helix</keyword>
<comment type="caution">
    <text evidence="3">The sequence shown here is derived from an EMBL/GenBank/DDBJ whole genome shotgun (WGS) entry which is preliminary data.</text>
</comment>
<feature type="transmembrane region" description="Helical" evidence="1">
    <location>
        <begin position="6"/>
        <end position="36"/>
    </location>
</feature>
<keyword evidence="4" id="KW-1185">Reference proteome</keyword>
<reference evidence="3" key="1">
    <citation type="submission" date="2017-02" db="EMBL/GenBank/DDBJ databases">
        <title>Novel co-symbiosis in the unique lucinid bivalve Phacoides pectinatus.</title>
        <authorList>
            <person name="Lim S.J."/>
            <person name="Davis B.G."/>
            <person name="Gill D.E."/>
            <person name="Engel A.S."/>
            <person name="Anderson L.C."/>
            <person name="Campbell B.J."/>
        </authorList>
    </citation>
    <scope>NUCLEOTIDE SEQUENCE [LARGE SCALE GENOMIC DNA]</scope>
    <source>
        <strain evidence="3">LUC13016_P6</strain>
    </source>
</reference>
<dbReference type="Proteomes" id="UP000243361">
    <property type="component" value="Unassembled WGS sequence"/>
</dbReference>
<organism evidence="3 4">
    <name type="scientific">Candidatus Sedimenticola endophacoides</name>
    <dbReference type="NCBI Taxonomy" id="2548426"/>
    <lineage>
        <taxon>Bacteria</taxon>
        <taxon>Pseudomonadati</taxon>
        <taxon>Pseudomonadota</taxon>
        <taxon>Gammaproteobacteria</taxon>
        <taxon>Chromatiales</taxon>
        <taxon>Sedimenticolaceae</taxon>
        <taxon>Sedimenticola</taxon>
    </lineage>
</organism>
<name>A0A657PI39_9GAMM</name>
<evidence type="ECO:0000259" key="2">
    <source>
        <dbReference type="Pfam" id="PF13386"/>
    </source>
</evidence>
<sequence length="121" mass="12970">MESWMSYVSAFVVGLLGGVHCVGMCGGIVGAMTLGLPREQRQSLSRMLPYQLAYNLGRLGSYLLAGALMGGLGLLLAQVMPVYYAQRLLLAGAGVFMILLGLYLGGWWMLLNRIERLGGGV</sequence>
<dbReference type="PANTHER" id="PTHR42208">
    <property type="entry name" value="HEAVY METAL TRANSPORTER-RELATED"/>
    <property type="match status" value="1"/>
</dbReference>
<evidence type="ECO:0000313" key="4">
    <source>
        <dbReference type="Proteomes" id="UP000243361"/>
    </source>
</evidence>
<proteinExistence type="predicted"/>
<dbReference type="Pfam" id="PF13386">
    <property type="entry name" value="DsbD_2"/>
    <property type="match status" value="1"/>
</dbReference>
<feature type="transmembrane region" description="Helical" evidence="1">
    <location>
        <begin position="56"/>
        <end position="76"/>
    </location>
</feature>
<protein>
    <recommendedName>
        <fullName evidence="2">Urease accessory protein UreH-like transmembrane domain-containing protein</fullName>
    </recommendedName>
</protein>
<feature type="domain" description="Urease accessory protein UreH-like transmembrane" evidence="2">
    <location>
        <begin position="10"/>
        <end position="119"/>
    </location>
</feature>
<accession>A0A657PI39</accession>
<evidence type="ECO:0000256" key="1">
    <source>
        <dbReference type="SAM" id="Phobius"/>
    </source>
</evidence>
<keyword evidence="1" id="KW-0812">Transmembrane</keyword>
<feature type="non-terminal residue" evidence="3">
    <location>
        <position position="121"/>
    </location>
</feature>
<dbReference type="AlphaFoldDB" id="A0A657PI39"/>
<dbReference type="InterPro" id="IPR039447">
    <property type="entry name" value="UreH-like_TM_dom"/>
</dbReference>
<keyword evidence="1" id="KW-0472">Membrane</keyword>